<dbReference type="Gene3D" id="1.10.10.1130">
    <property type="entry name" value="Uncharacterised protein PF10982, DUF2789"/>
    <property type="match status" value="1"/>
</dbReference>
<dbReference type="Proteomes" id="UP000229366">
    <property type="component" value="Unassembled WGS sequence"/>
</dbReference>
<dbReference type="InterPro" id="IPR038086">
    <property type="entry name" value="DUF2789_sf"/>
</dbReference>
<proteinExistence type="predicted"/>
<comment type="caution">
    <text evidence="1">The sequence shown here is derived from an EMBL/GenBank/DDBJ whole genome shotgun (WGS) entry which is preliminary data.</text>
</comment>
<gene>
    <name evidence="1" type="ORF">B0G85_1877</name>
</gene>
<dbReference type="EMBL" id="PGTX01000005">
    <property type="protein sequence ID" value="PJI76958.1"/>
    <property type="molecule type" value="Genomic_DNA"/>
</dbReference>
<evidence type="ECO:0000313" key="1">
    <source>
        <dbReference type="EMBL" id="PJI76958.1"/>
    </source>
</evidence>
<dbReference type="InterPro" id="IPR021250">
    <property type="entry name" value="DUF2789"/>
</dbReference>
<accession>A0A2M8VJ49</accession>
<evidence type="ECO:0000313" key="2">
    <source>
        <dbReference type="Proteomes" id="UP000229366"/>
    </source>
</evidence>
<dbReference type="RefSeq" id="WP_100380173.1">
    <property type="nucleotide sequence ID" value="NZ_CBCSBW010000006.1"/>
</dbReference>
<reference evidence="1 2" key="1">
    <citation type="submission" date="2017-11" db="EMBL/GenBank/DDBJ databases">
        <title>Genomic Encyclopedia of Type Strains, Phase III (KMG-III): the genomes of soil and plant-associated and newly described type strains.</title>
        <authorList>
            <person name="Whitman W."/>
        </authorList>
    </citation>
    <scope>NUCLEOTIDE SEQUENCE [LARGE SCALE GENOMIC DNA]</scope>
    <source>
        <strain evidence="1 2">UB-Domo-W1</strain>
    </source>
</reference>
<dbReference type="Pfam" id="PF10982">
    <property type="entry name" value="DUF2789"/>
    <property type="match status" value="1"/>
</dbReference>
<name>A0A2M8VJ49_9BURK</name>
<keyword evidence="2" id="KW-1185">Reference proteome</keyword>
<organism evidence="1 2">
    <name type="scientific">Polynucleobacter brandtiae</name>
    <dbReference type="NCBI Taxonomy" id="1938816"/>
    <lineage>
        <taxon>Bacteria</taxon>
        <taxon>Pseudomonadati</taxon>
        <taxon>Pseudomonadota</taxon>
        <taxon>Betaproteobacteria</taxon>
        <taxon>Burkholderiales</taxon>
        <taxon>Burkholderiaceae</taxon>
        <taxon>Polynucleobacter</taxon>
    </lineage>
</organism>
<dbReference type="AlphaFoldDB" id="A0A2M8VJ49"/>
<dbReference type="OrthoDB" id="5828847at2"/>
<sequence length="82" mass="9463">MNDYPPRFAELFSQLGLSADPEGIYQFIQMHKPLRADILLEDAPFWTHQQAQFLKDSIKQDADWAQIVDHLNLVLRAPLLAT</sequence>
<protein>
    <submittedName>
        <fullName evidence="1">Uncharacterized protein DUF2789</fullName>
    </submittedName>
</protein>